<evidence type="ECO:0000259" key="7">
    <source>
        <dbReference type="Pfam" id="PF00892"/>
    </source>
</evidence>
<feature type="transmembrane region" description="Helical" evidence="6">
    <location>
        <begin position="272"/>
        <end position="290"/>
    </location>
</feature>
<evidence type="ECO:0000256" key="2">
    <source>
        <dbReference type="ARBA" id="ARBA00007362"/>
    </source>
</evidence>
<feature type="transmembrane region" description="Helical" evidence="6">
    <location>
        <begin position="68"/>
        <end position="88"/>
    </location>
</feature>
<comment type="similarity">
    <text evidence="2">Belongs to the EamA transporter family.</text>
</comment>
<sequence length="293" mass="31642">MKNRALLLLLLPPLFWAGNALLARATAGDLPPVALAFWRWILALVLILPFTGRDLWAHRRVLWAHWRAVLGLALTSVAAYNTLLYLAVQTTTAINATLVGTSLPIMVLLLARLWLGDPIRPRQAMGMVVSIIGLLAVVTRGEPARLATLTLTPGDGLMLLASASWAAYSVMLRRFPIPVKGFTLLTALIIVGWVMIVPFYLFELSLGYTVQVRPMTLGVIAYTAVCASLLAYYFWNVGVAALGAPTAGLFANLIPLFTAVLGVALLGETFAWFHSVGGLLIFAGIGLATLPRR</sequence>
<reference evidence="8 9" key="1">
    <citation type="journal article" date="2014" name="Genome Announc.">
        <title>Complete genome sequence of Magnetospirillum gryphiswaldense MSR-1.</title>
        <authorList>
            <person name="Wang X."/>
            <person name="Wang Q."/>
            <person name="Zhang W."/>
            <person name="Wang Y."/>
            <person name="Li L."/>
            <person name="Wen T."/>
            <person name="Zhang T."/>
            <person name="Zhang Y."/>
            <person name="Xu J."/>
            <person name="Hu J."/>
            <person name="Li S."/>
            <person name="Liu L."/>
            <person name="Liu J."/>
            <person name="Jiang W."/>
            <person name="Tian J."/>
            <person name="Li Y."/>
            <person name="Schuler D."/>
            <person name="Wang L."/>
            <person name="Li J."/>
        </authorList>
    </citation>
    <scope>NUCLEOTIDE SEQUENCE [LARGE SCALE GENOMIC DNA]</scope>
    <source>
        <strain evidence="9">DSM 6361 / JCM 21280 / NBRC 15271 / MSR-1</strain>
    </source>
</reference>
<dbReference type="KEGG" id="mgy:MGMSRv2__1574"/>
<feature type="transmembrane region" description="Helical" evidence="6">
    <location>
        <begin position="182"/>
        <end position="202"/>
    </location>
</feature>
<dbReference type="InterPro" id="IPR037185">
    <property type="entry name" value="EmrE-like"/>
</dbReference>
<name>V6F019_MAGGM</name>
<feature type="transmembrane region" description="Helical" evidence="6">
    <location>
        <begin position="94"/>
        <end position="115"/>
    </location>
</feature>
<evidence type="ECO:0000256" key="4">
    <source>
        <dbReference type="ARBA" id="ARBA00022989"/>
    </source>
</evidence>
<feature type="transmembrane region" description="Helical" evidence="6">
    <location>
        <begin position="247"/>
        <end position="266"/>
    </location>
</feature>
<dbReference type="STRING" id="1430440.MGMSRv2__1574"/>
<dbReference type="Pfam" id="PF00892">
    <property type="entry name" value="EamA"/>
    <property type="match status" value="2"/>
</dbReference>
<feature type="transmembrane region" description="Helical" evidence="6">
    <location>
        <begin position="124"/>
        <end position="141"/>
    </location>
</feature>
<protein>
    <recommendedName>
        <fullName evidence="7">EamA domain-containing protein</fullName>
    </recommendedName>
</protein>
<feature type="transmembrane region" description="Helical" evidence="6">
    <location>
        <begin position="214"/>
        <end position="235"/>
    </location>
</feature>
<dbReference type="HOGENOM" id="CLU_033863_4_4_5"/>
<dbReference type="InterPro" id="IPR050638">
    <property type="entry name" value="AA-Vitamin_Transporters"/>
</dbReference>
<feature type="transmembrane region" description="Helical" evidence="6">
    <location>
        <begin position="37"/>
        <end position="56"/>
    </location>
</feature>
<dbReference type="eggNOG" id="COG0697">
    <property type="taxonomic scope" value="Bacteria"/>
</dbReference>
<dbReference type="PANTHER" id="PTHR32322:SF2">
    <property type="entry name" value="EAMA DOMAIN-CONTAINING PROTEIN"/>
    <property type="match status" value="1"/>
</dbReference>
<proteinExistence type="inferred from homology"/>
<evidence type="ECO:0000313" key="9">
    <source>
        <dbReference type="Proteomes" id="UP000018922"/>
    </source>
</evidence>
<feature type="domain" description="EamA" evidence="7">
    <location>
        <begin position="5"/>
        <end position="138"/>
    </location>
</feature>
<accession>V6F019</accession>
<keyword evidence="9" id="KW-1185">Reference proteome</keyword>
<dbReference type="Proteomes" id="UP000018922">
    <property type="component" value="Chromosome I"/>
</dbReference>
<evidence type="ECO:0000256" key="3">
    <source>
        <dbReference type="ARBA" id="ARBA00022692"/>
    </source>
</evidence>
<keyword evidence="5 6" id="KW-0472">Membrane</keyword>
<dbReference type="GO" id="GO:0016020">
    <property type="term" value="C:membrane"/>
    <property type="evidence" value="ECO:0007669"/>
    <property type="project" value="UniProtKB-SubCell"/>
</dbReference>
<dbReference type="SUPFAM" id="SSF103481">
    <property type="entry name" value="Multidrug resistance efflux transporter EmrE"/>
    <property type="match status" value="2"/>
</dbReference>
<keyword evidence="3 6" id="KW-0812">Transmembrane</keyword>
<feature type="domain" description="EamA" evidence="7">
    <location>
        <begin position="153"/>
        <end position="288"/>
    </location>
</feature>
<dbReference type="EMBL" id="HG794546">
    <property type="protein sequence ID" value="CDK98789.1"/>
    <property type="molecule type" value="Genomic_DNA"/>
</dbReference>
<dbReference type="PANTHER" id="PTHR32322">
    <property type="entry name" value="INNER MEMBRANE TRANSPORTER"/>
    <property type="match status" value="1"/>
</dbReference>
<organism evidence="8 9">
    <name type="scientific">Magnetospirillum gryphiswaldense (strain DSM 6361 / JCM 21280 / NBRC 15271 / MSR-1)</name>
    <dbReference type="NCBI Taxonomy" id="431944"/>
    <lineage>
        <taxon>Bacteria</taxon>
        <taxon>Pseudomonadati</taxon>
        <taxon>Pseudomonadota</taxon>
        <taxon>Alphaproteobacteria</taxon>
        <taxon>Rhodospirillales</taxon>
        <taxon>Rhodospirillaceae</taxon>
        <taxon>Magnetospirillum</taxon>
    </lineage>
</organism>
<evidence type="ECO:0000256" key="5">
    <source>
        <dbReference type="ARBA" id="ARBA00023136"/>
    </source>
</evidence>
<dbReference type="InterPro" id="IPR000620">
    <property type="entry name" value="EamA_dom"/>
</dbReference>
<evidence type="ECO:0000256" key="1">
    <source>
        <dbReference type="ARBA" id="ARBA00004141"/>
    </source>
</evidence>
<comment type="subcellular location">
    <subcellularLocation>
        <location evidence="1">Membrane</location>
        <topology evidence="1">Multi-pass membrane protein</topology>
    </subcellularLocation>
</comment>
<evidence type="ECO:0000313" key="8">
    <source>
        <dbReference type="EMBL" id="CDK98789.1"/>
    </source>
</evidence>
<feature type="transmembrane region" description="Helical" evidence="6">
    <location>
        <begin position="147"/>
        <end position="170"/>
    </location>
</feature>
<keyword evidence="4 6" id="KW-1133">Transmembrane helix</keyword>
<dbReference type="AlphaFoldDB" id="V6F019"/>
<evidence type="ECO:0000256" key="6">
    <source>
        <dbReference type="SAM" id="Phobius"/>
    </source>
</evidence>
<gene>
    <name evidence="8" type="ordered locus">MGMSRv2__1574</name>
</gene>